<feature type="compositionally biased region" description="Basic and acidic residues" evidence="2">
    <location>
        <begin position="137"/>
        <end position="154"/>
    </location>
</feature>
<proteinExistence type="predicted"/>
<sequence length="486" mass="55157">MDEHPVIIFSAPVARRLISDQVRLPPTHVGVRRVRPSSKIVKDAFFNTDYSNQVGESTDASLVQNSNIVFKVTDENGVERRMNTQEKKELKNRLKRAKIEEKKRIREERRQQQQEPKIPAINTQSLEQSLQLSGGEEVEKKEQQMEKSNDDHQSDSNNDDSSERGISPIIDAATTQKRQYHELEVSRENLDEELADLRGERSGVAPVMLSGPMARQALRTGVLISTKKTASEEIFKKDDSCIVDDALSKSWAEAIKQHMLPAEEARSREDMRPMAYELVPEVWTRLRPESLYQNNTHNSNQSAETPPKKETLLQIENSSTITNESDFDDSIKIDGRQEWSFVSVRRPQHRMDSDLCIVMDQIYQFTNLHVSCGAKFGCDFLLYDGSRDERHAFAGVRLYSCRGKDQQFPLPSAFDLAGYVRGLNTAGKLALIATVVRNEGDGDSTVKLAFVDLALEKVLTAPTHQKKSKRRKQTSRKEIGTNLAKR</sequence>
<organism evidence="3">
    <name type="scientific">Attheya septentrionalis</name>
    <dbReference type="NCBI Taxonomy" id="420275"/>
    <lineage>
        <taxon>Eukaryota</taxon>
        <taxon>Sar</taxon>
        <taxon>Stramenopiles</taxon>
        <taxon>Ochrophyta</taxon>
        <taxon>Bacillariophyta</taxon>
        <taxon>Coscinodiscophyceae</taxon>
        <taxon>Chaetocerotophycidae</taxon>
        <taxon>Chaetocerotales</taxon>
        <taxon>Attheyaceae</taxon>
        <taxon>Attheya</taxon>
    </lineage>
</organism>
<accession>A0A7S2XPG4</accession>
<feature type="coiled-coil region" evidence="1">
    <location>
        <begin position="173"/>
        <end position="200"/>
    </location>
</feature>
<evidence type="ECO:0000313" key="3">
    <source>
        <dbReference type="EMBL" id="CAD9820693.1"/>
    </source>
</evidence>
<dbReference type="GO" id="GO:0005634">
    <property type="term" value="C:nucleus"/>
    <property type="evidence" value="ECO:0007669"/>
    <property type="project" value="UniProtKB-ARBA"/>
</dbReference>
<name>A0A7S2XPG4_9STRA</name>
<dbReference type="GO" id="GO:0003676">
    <property type="term" value="F:nucleic acid binding"/>
    <property type="evidence" value="ECO:0007669"/>
    <property type="project" value="InterPro"/>
</dbReference>
<feature type="region of interest" description="Disordered" evidence="2">
    <location>
        <begin position="462"/>
        <end position="486"/>
    </location>
</feature>
<dbReference type="Gene3D" id="3.40.1350.10">
    <property type="match status" value="1"/>
</dbReference>
<dbReference type="InterPro" id="IPR036167">
    <property type="entry name" value="tRNA_intron_Endo_cat-like_sf"/>
</dbReference>
<dbReference type="EMBL" id="HBHQ01018682">
    <property type="protein sequence ID" value="CAD9820693.1"/>
    <property type="molecule type" value="Transcribed_RNA"/>
</dbReference>
<gene>
    <name evidence="3" type="ORF">ASEP1449_LOCUS12526</name>
</gene>
<dbReference type="SUPFAM" id="SSF53032">
    <property type="entry name" value="tRNA-intron endonuclease catalytic domain-like"/>
    <property type="match status" value="1"/>
</dbReference>
<dbReference type="AlphaFoldDB" id="A0A7S2XPG4"/>
<evidence type="ECO:0000256" key="2">
    <source>
        <dbReference type="SAM" id="MobiDB-lite"/>
    </source>
</evidence>
<feature type="compositionally biased region" description="Basic and acidic residues" evidence="2">
    <location>
        <begin position="101"/>
        <end position="112"/>
    </location>
</feature>
<dbReference type="InterPro" id="IPR011856">
    <property type="entry name" value="tRNA_endonuc-like_dom_sf"/>
</dbReference>
<protein>
    <submittedName>
        <fullName evidence="3">Uncharacterized protein</fullName>
    </submittedName>
</protein>
<reference evidence="3" key="1">
    <citation type="submission" date="2021-01" db="EMBL/GenBank/DDBJ databases">
        <authorList>
            <person name="Corre E."/>
            <person name="Pelletier E."/>
            <person name="Niang G."/>
            <person name="Scheremetjew M."/>
            <person name="Finn R."/>
            <person name="Kale V."/>
            <person name="Holt S."/>
            <person name="Cochrane G."/>
            <person name="Meng A."/>
            <person name="Brown T."/>
            <person name="Cohen L."/>
        </authorList>
    </citation>
    <scope>NUCLEOTIDE SEQUENCE</scope>
    <source>
        <strain evidence="3">CCMP2084</strain>
    </source>
</reference>
<dbReference type="GO" id="GO:0006388">
    <property type="term" value="P:tRNA splicing, via endonucleolytic cleavage and ligation"/>
    <property type="evidence" value="ECO:0007669"/>
    <property type="project" value="InterPro"/>
</dbReference>
<evidence type="ECO:0000256" key="1">
    <source>
        <dbReference type="SAM" id="Coils"/>
    </source>
</evidence>
<feature type="compositionally biased region" description="Polar residues" evidence="2">
    <location>
        <begin position="121"/>
        <end position="132"/>
    </location>
</feature>
<feature type="compositionally biased region" description="Basic residues" evidence="2">
    <location>
        <begin position="464"/>
        <end position="474"/>
    </location>
</feature>
<keyword evidence="1" id="KW-0175">Coiled coil</keyword>
<feature type="region of interest" description="Disordered" evidence="2">
    <location>
        <begin position="101"/>
        <end position="165"/>
    </location>
</feature>